<keyword evidence="2" id="KW-1185">Reference proteome</keyword>
<dbReference type="Gene3D" id="3.80.10.10">
    <property type="entry name" value="Ribonuclease Inhibitor"/>
    <property type="match status" value="1"/>
</dbReference>
<feature type="compositionally biased region" description="Polar residues" evidence="1">
    <location>
        <begin position="497"/>
        <end position="515"/>
    </location>
</feature>
<dbReference type="AlphaFoldDB" id="A0A6J3MHV4"/>
<protein>
    <submittedName>
        <fullName evidence="3">Uncharacterized protein</fullName>
    </submittedName>
</protein>
<dbReference type="OrthoDB" id="5395390at2759"/>
<dbReference type="RefSeq" id="XP_033464546.1">
    <property type="nucleotide sequence ID" value="XM_033600466.1"/>
</dbReference>
<reference evidence="3" key="2">
    <citation type="submission" date="2020-04" db="EMBL/GenBank/DDBJ databases">
        <authorList>
            <consortium name="NCBI Genome Project"/>
        </authorList>
    </citation>
    <scope>NUCLEOTIDE SEQUENCE</scope>
    <source>
        <strain evidence="3">CBS 342.82</strain>
    </source>
</reference>
<evidence type="ECO:0000313" key="3">
    <source>
        <dbReference type="RefSeq" id="XP_033464546.1"/>
    </source>
</evidence>
<feature type="non-terminal residue" evidence="3">
    <location>
        <position position="570"/>
    </location>
</feature>
<dbReference type="InterPro" id="IPR032675">
    <property type="entry name" value="LRR_dom_sf"/>
</dbReference>
<evidence type="ECO:0000313" key="2">
    <source>
        <dbReference type="Proteomes" id="UP000504637"/>
    </source>
</evidence>
<accession>A0A6J3MHV4</accession>
<dbReference type="InterPro" id="IPR052109">
    <property type="entry name" value="SRRM_Domain-Containing"/>
</dbReference>
<dbReference type="Proteomes" id="UP000504637">
    <property type="component" value="Unplaced"/>
</dbReference>
<evidence type="ECO:0000256" key="1">
    <source>
        <dbReference type="SAM" id="MobiDB-lite"/>
    </source>
</evidence>
<name>A0A6J3MHV4_9PEZI</name>
<reference evidence="3" key="3">
    <citation type="submission" date="2025-08" db="UniProtKB">
        <authorList>
            <consortium name="RefSeq"/>
        </authorList>
    </citation>
    <scope>IDENTIFICATION</scope>
    <source>
        <strain evidence="3">CBS 342.82</strain>
    </source>
</reference>
<dbReference type="GeneID" id="54358266"/>
<feature type="region of interest" description="Disordered" evidence="1">
    <location>
        <begin position="465"/>
        <end position="527"/>
    </location>
</feature>
<feature type="non-terminal residue" evidence="3">
    <location>
        <position position="1"/>
    </location>
</feature>
<dbReference type="SUPFAM" id="SSF52047">
    <property type="entry name" value="RNI-like"/>
    <property type="match status" value="1"/>
</dbReference>
<dbReference type="PANTHER" id="PTHR34755:SF4">
    <property type="entry name" value="F-BOX DOMAIN-CONTAINING PROTEIN"/>
    <property type="match status" value="1"/>
</dbReference>
<dbReference type="PANTHER" id="PTHR34755">
    <property type="entry name" value="SERINE/ARGININE REPETITIVE MATRIX PROTEIN 3-RELATED"/>
    <property type="match status" value="1"/>
</dbReference>
<organism evidence="3">
    <name type="scientific">Dissoconium aciculare CBS 342.82</name>
    <dbReference type="NCBI Taxonomy" id="1314786"/>
    <lineage>
        <taxon>Eukaryota</taxon>
        <taxon>Fungi</taxon>
        <taxon>Dikarya</taxon>
        <taxon>Ascomycota</taxon>
        <taxon>Pezizomycotina</taxon>
        <taxon>Dothideomycetes</taxon>
        <taxon>Dothideomycetidae</taxon>
        <taxon>Mycosphaerellales</taxon>
        <taxon>Dissoconiaceae</taxon>
        <taxon>Dissoconium</taxon>
    </lineage>
</organism>
<sequence length="570" mass="65348">PSDNRIPPWASLPVDILKDIFVYSVVRESKHLRSPEASADVSWLLKAALTCRAFTLPALEAYYESPVLLNTLQPHELVELLRHSDNSRYMNYNVKIKHLRIDVEILAHVAHNRPLFDLNTLVAQLPQLQDLEILSRKYLPPYRLDRARKWSLPMPAIVQTMTTRGIQLKSWRWSRDFVVKETPDELFTMMMTAHTSKPFQRLKRLTMTGFNLYISTFQDDKIDRFIGNVSAPPLASVITMLPNLSDLTFITCDVVMDDFLQHLPSNLTRIELTNCLEITSDIMQKYLHTSGQQLRELVLSHDTSLNFSFLGCLGACCPRLETLKMDLTYYSERVASSDSGALYDELLLPGERPSWPSSLRHLELLHAQKWSSDAAESLFDSLVSSAQALPNLRYLIIHAHIDIPWRDRVGFRDQWTKRLRRVFLRPRRDPSQNMGSLRQYRLWKQAQDSLTNSSMKRNIMAASVQANKMDEGSTASNTKPRDEGTEPRRSQRVAETRASQPSMSEDSAVESTSPGDSDDEAQQPNDLYIQGLCHKVDISIDNQRPREVLWTERDFLDSEKSGDEDWSEGA</sequence>
<proteinExistence type="predicted"/>
<feature type="compositionally biased region" description="Basic and acidic residues" evidence="1">
    <location>
        <begin position="479"/>
        <end position="495"/>
    </location>
</feature>
<reference evidence="3" key="1">
    <citation type="submission" date="2020-01" db="EMBL/GenBank/DDBJ databases">
        <authorList>
            <consortium name="DOE Joint Genome Institute"/>
            <person name="Haridas S."/>
            <person name="Albert R."/>
            <person name="Binder M."/>
            <person name="Bloem J."/>
            <person name="Labutti K."/>
            <person name="Salamov A."/>
            <person name="Andreopoulos B."/>
            <person name="Baker S.E."/>
            <person name="Barry K."/>
            <person name="Bills G."/>
            <person name="Bluhm B.H."/>
            <person name="Cannon C."/>
            <person name="Castanera R."/>
            <person name="Culley D.E."/>
            <person name="Daum C."/>
            <person name="Ezra D."/>
            <person name="Gonzalez J.B."/>
            <person name="Henrissat B."/>
            <person name="Kuo A."/>
            <person name="Liang C."/>
            <person name="Lipzen A."/>
            <person name="Lutzoni F."/>
            <person name="Magnuson J."/>
            <person name="Mondo S."/>
            <person name="Nolan M."/>
            <person name="Ohm R."/>
            <person name="Pangilinan J."/>
            <person name="Park H.-J."/>
            <person name="Ramirez L."/>
            <person name="Alfaro M."/>
            <person name="Sun H."/>
            <person name="Tritt A."/>
            <person name="Yoshinaga Y."/>
            <person name="Zwiers L.-H."/>
            <person name="Turgeon B.G."/>
            <person name="Goodwin S.B."/>
            <person name="Spatafora J.W."/>
            <person name="Crous P.W."/>
            <person name="Grigoriev I.V."/>
        </authorList>
    </citation>
    <scope>NUCLEOTIDE SEQUENCE</scope>
    <source>
        <strain evidence="3">CBS 342.82</strain>
    </source>
</reference>
<gene>
    <name evidence="3" type="ORF">K489DRAFT_302912</name>
</gene>